<dbReference type="Proteomes" id="UP000824533">
    <property type="component" value="Linkage Group LG14"/>
</dbReference>
<comment type="caution">
    <text evidence="1">The sequence shown here is derived from an EMBL/GenBank/DDBJ whole genome shotgun (WGS) entry which is preliminary data.</text>
</comment>
<protein>
    <submittedName>
        <fullName evidence="1">Uncharacterized protein</fullName>
    </submittedName>
</protein>
<dbReference type="EMBL" id="CM034400">
    <property type="protein sequence ID" value="KAJ0175932.1"/>
    <property type="molecule type" value="Genomic_DNA"/>
</dbReference>
<evidence type="ECO:0000313" key="1">
    <source>
        <dbReference type="EMBL" id="KAJ0175932.1"/>
    </source>
</evidence>
<keyword evidence="2" id="KW-1185">Reference proteome</keyword>
<organism evidence="1 2">
    <name type="scientific">Dendrolimus kikuchii</name>
    <dbReference type="NCBI Taxonomy" id="765133"/>
    <lineage>
        <taxon>Eukaryota</taxon>
        <taxon>Metazoa</taxon>
        <taxon>Ecdysozoa</taxon>
        <taxon>Arthropoda</taxon>
        <taxon>Hexapoda</taxon>
        <taxon>Insecta</taxon>
        <taxon>Pterygota</taxon>
        <taxon>Neoptera</taxon>
        <taxon>Endopterygota</taxon>
        <taxon>Lepidoptera</taxon>
        <taxon>Glossata</taxon>
        <taxon>Ditrysia</taxon>
        <taxon>Bombycoidea</taxon>
        <taxon>Lasiocampidae</taxon>
        <taxon>Dendrolimus</taxon>
    </lineage>
</organism>
<evidence type="ECO:0000313" key="2">
    <source>
        <dbReference type="Proteomes" id="UP000824533"/>
    </source>
</evidence>
<proteinExistence type="predicted"/>
<gene>
    <name evidence="1" type="ORF">K1T71_008106</name>
</gene>
<reference evidence="1 2" key="1">
    <citation type="journal article" date="2021" name="Front. Genet.">
        <title>Chromosome-Level Genome Assembly Reveals Significant Gene Expansion in the Toll and IMD Signaling Pathways of Dendrolimus kikuchii.</title>
        <authorList>
            <person name="Zhou J."/>
            <person name="Wu P."/>
            <person name="Xiong Z."/>
            <person name="Liu N."/>
            <person name="Zhao N."/>
            <person name="Ji M."/>
            <person name="Qiu Y."/>
            <person name="Yang B."/>
        </authorList>
    </citation>
    <scope>NUCLEOTIDE SEQUENCE [LARGE SCALE GENOMIC DNA]</scope>
    <source>
        <strain evidence="1">Ann1</strain>
    </source>
</reference>
<name>A0ACC1CXD0_9NEOP</name>
<sequence>MSAGFLIFVLCAAFANGDIVTRKLCRGADPLVCRIHSVQVDPCHYGPAFCMINTNKSYGVTLDIIPQFAADKLKLAVYADVDNDGTFSSLIQAPVNACELTTCPVRPEDRKTINFNLKMNKMGSGKFPVKVVVWDKENETLSCCTTFNVKVK</sequence>
<accession>A0ACC1CXD0</accession>